<keyword evidence="2" id="KW-1185">Reference proteome</keyword>
<dbReference type="AlphaFoldDB" id="A0A5D2B7E1"/>
<accession>A0A5D2B7E1</accession>
<reference evidence="1 2" key="1">
    <citation type="submission" date="2019-06" db="EMBL/GenBank/DDBJ databases">
        <title>WGS assembly of Gossypium darwinii.</title>
        <authorList>
            <person name="Chen Z.J."/>
            <person name="Sreedasyam A."/>
            <person name="Ando A."/>
            <person name="Song Q."/>
            <person name="De L."/>
            <person name="Hulse-Kemp A."/>
            <person name="Ding M."/>
            <person name="Ye W."/>
            <person name="Kirkbride R."/>
            <person name="Jenkins J."/>
            <person name="Plott C."/>
            <person name="Lovell J."/>
            <person name="Lin Y.-M."/>
            <person name="Vaughn R."/>
            <person name="Liu B."/>
            <person name="Li W."/>
            <person name="Simpson S."/>
            <person name="Scheffler B."/>
            <person name="Saski C."/>
            <person name="Grover C."/>
            <person name="Hu G."/>
            <person name="Conover J."/>
            <person name="Carlson J."/>
            <person name="Shu S."/>
            <person name="Boston L."/>
            <person name="Williams M."/>
            <person name="Peterson D."/>
            <person name="Mcgee K."/>
            <person name="Jones D."/>
            <person name="Wendel J."/>
            <person name="Stelly D."/>
            <person name="Grimwood J."/>
            <person name="Schmutz J."/>
        </authorList>
    </citation>
    <scope>NUCLEOTIDE SEQUENCE [LARGE SCALE GENOMIC DNA]</scope>
    <source>
        <strain evidence="1">1808015.09</strain>
    </source>
</reference>
<proteinExistence type="predicted"/>
<sequence length="43" mass="4614">MAGTDLPQNLPFLYLGLLQINPEEARIALIQDEISTAGSDEGV</sequence>
<dbReference type="EMBL" id="CM017709">
    <property type="protein sequence ID" value="TYG52460.1"/>
    <property type="molecule type" value="Genomic_DNA"/>
</dbReference>
<evidence type="ECO:0000313" key="2">
    <source>
        <dbReference type="Proteomes" id="UP000323506"/>
    </source>
</evidence>
<dbReference type="Proteomes" id="UP000323506">
    <property type="component" value="Chromosome D09"/>
</dbReference>
<evidence type="ECO:0000313" key="1">
    <source>
        <dbReference type="EMBL" id="TYG52460.1"/>
    </source>
</evidence>
<protein>
    <submittedName>
        <fullName evidence="1">Uncharacterized protein</fullName>
    </submittedName>
</protein>
<gene>
    <name evidence="1" type="ORF">ES288_D09G030000v1</name>
</gene>
<organism evidence="1 2">
    <name type="scientific">Gossypium darwinii</name>
    <name type="common">Darwin's cotton</name>
    <name type="synonym">Gossypium barbadense var. darwinii</name>
    <dbReference type="NCBI Taxonomy" id="34276"/>
    <lineage>
        <taxon>Eukaryota</taxon>
        <taxon>Viridiplantae</taxon>
        <taxon>Streptophyta</taxon>
        <taxon>Embryophyta</taxon>
        <taxon>Tracheophyta</taxon>
        <taxon>Spermatophyta</taxon>
        <taxon>Magnoliopsida</taxon>
        <taxon>eudicotyledons</taxon>
        <taxon>Gunneridae</taxon>
        <taxon>Pentapetalae</taxon>
        <taxon>rosids</taxon>
        <taxon>malvids</taxon>
        <taxon>Malvales</taxon>
        <taxon>Malvaceae</taxon>
        <taxon>Malvoideae</taxon>
        <taxon>Gossypium</taxon>
    </lineage>
</organism>
<name>A0A5D2B7E1_GOSDA</name>